<evidence type="ECO:0000313" key="3">
    <source>
        <dbReference type="Proteomes" id="UP000532010"/>
    </source>
</evidence>
<dbReference type="Proteomes" id="UP000532010">
    <property type="component" value="Unassembled WGS sequence"/>
</dbReference>
<dbReference type="AlphaFoldDB" id="A0A7W4YXH5"/>
<feature type="region of interest" description="Disordered" evidence="1">
    <location>
        <begin position="19"/>
        <end position="73"/>
    </location>
</feature>
<keyword evidence="3" id="KW-1185">Reference proteome</keyword>
<feature type="compositionally biased region" description="Gly residues" evidence="1">
    <location>
        <begin position="19"/>
        <end position="37"/>
    </location>
</feature>
<sequence>MTAGVGAGVGGSNGVDVGVGVGIGNGGTSGGGIGGPANPGRPGSAPSVGSVRNPPTTGGIGPNRPGNSPQVQQLQAEIRNMSPAERMQLRRSCAMVVASPDSYEADMQTLCRLMSRMSVR</sequence>
<name>A0A7W4YXH5_9HYPH</name>
<evidence type="ECO:0000313" key="2">
    <source>
        <dbReference type="EMBL" id="MBB3020525.1"/>
    </source>
</evidence>
<dbReference type="EMBL" id="JACHWB010000005">
    <property type="protein sequence ID" value="MBB3020525.1"/>
    <property type="molecule type" value="Genomic_DNA"/>
</dbReference>
<reference evidence="2 3" key="1">
    <citation type="submission" date="2020-08" db="EMBL/GenBank/DDBJ databases">
        <title>The Agave Microbiome: Exploring the role of microbial communities in plant adaptations to desert environments.</title>
        <authorList>
            <person name="Partida-Martinez L.P."/>
        </authorList>
    </citation>
    <scope>NUCLEOTIDE SEQUENCE [LARGE SCALE GENOMIC DNA]</scope>
    <source>
        <strain evidence="2 3">AT3.9</strain>
    </source>
</reference>
<accession>A0A7W4YXH5</accession>
<evidence type="ECO:0000256" key="1">
    <source>
        <dbReference type="SAM" id="MobiDB-lite"/>
    </source>
</evidence>
<protein>
    <submittedName>
        <fullName evidence="2">Uncharacterized protein</fullName>
    </submittedName>
</protein>
<organism evidence="2 3">
    <name type="scientific">Microvirga lupini</name>
    <dbReference type="NCBI Taxonomy" id="420324"/>
    <lineage>
        <taxon>Bacteria</taxon>
        <taxon>Pseudomonadati</taxon>
        <taxon>Pseudomonadota</taxon>
        <taxon>Alphaproteobacteria</taxon>
        <taxon>Hyphomicrobiales</taxon>
        <taxon>Methylobacteriaceae</taxon>
        <taxon>Microvirga</taxon>
    </lineage>
</organism>
<gene>
    <name evidence="2" type="ORF">FHR70_003611</name>
</gene>
<proteinExistence type="predicted"/>
<comment type="caution">
    <text evidence="2">The sequence shown here is derived from an EMBL/GenBank/DDBJ whole genome shotgun (WGS) entry which is preliminary data.</text>
</comment>